<dbReference type="Gene3D" id="2.160.10.10">
    <property type="entry name" value="Hexapeptide repeat proteins"/>
    <property type="match status" value="1"/>
</dbReference>
<comment type="caution">
    <text evidence="1">The sequence shown here is derived from an EMBL/GenBank/DDBJ whole genome shotgun (WGS) entry which is preliminary data.</text>
</comment>
<protein>
    <submittedName>
        <fullName evidence="1">DapH/DapD/GlmU-related protein</fullName>
    </submittedName>
</protein>
<reference evidence="1 2" key="1">
    <citation type="submission" date="2024-09" db="EMBL/GenBank/DDBJ databases">
        <title>Floridaenema gen nov. (Aerosakkonemataceae, Aerosakkonematales ord. nov., Cyanobacteria) from benthic tropical and subtropical fresh waters, with the description of four new species.</title>
        <authorList>
            <person name="Moretto J.A."/>
            <person name="Berthold D.E."/>
            <person name="Lefler F.W."/>
            <person name="Huang I.-S."/>
            <person name="Laughinghouse H. IV."/>
        </authorList>
    </citation>
    <scope>NUCLEOTIDE SEQUENCE [LARGE SCALE GENOMIC DNA]</scope>
    <source>
        <strain evidence="1 2">BLCC-F46</strain>
    </source>
</reference>
<name>A0ABV4X5J1_9CYAN</name>
<dbReference type="PANTHER" id="PTHR23416:SF78">
    <property type="entry name" value="LIPOPOLYSACCHARIDE BIOSYNTHESIS O-ACETYL TRANSFERASE WBBJ-RELATED"/>
    <property type="match status" value="1"/>
</dbReference>
<dbReference type="EMBL" id="JBHFNQ010000109">
    <property type="protein sequence ID" value="MFB2878033.1"/>
    <property type="molecule type" value="Genomic_DNA"/>
</dbReference>
<dbReference type="Pfam" id="PF14602">
    <property type="entry name" value="Hexapep_2"/>
    <property type="match status" value="1"/>
</dbReference>
<keyword evidence="2" id="KW-1185">Reference proteome</keyword>
<accession>A0ABV4X5J1</accession>
<dbReference type="InterPro" id="IPR001451">
    <property type="entry name" value="Hexapep"/>
</dbReference>
<dbReference type="SUPFAM" id="SSF51161">
    <property type="entry name" value="Trimeric LpxA-like enzymes"/>
    <property type="match status" value="1"/>
</dbReference>
<organism evidence="1 2">
    <name type="scientific">Floridaenema aerugineum BLCC-F46</name>
    <dbReference type="NCBI Taxonomy" id="3153654"/>
    <lineage>
        <taxon>Bacteria</taxon>
        <taxon>Bacillati</taxon>
        <taxon>Cyanobacteriota</taxon>
        <taxon>Cyanophyceae</taxon>
        <taxon>Oscillatoriophycideae</taxon>
        <taxon>Aerosakkonematales</taxon>
        <taxon>Aerosakkonemataceae</taxon>
        <taxon>Floridanema</taxon>
        <taxon>Floridanema aerugineum</taxon>
    </lineage>
</organism>
<evidence type="ECO:0000313" key="1">
    <source>
        <dbReference type="EMBL" id="MFB2878033.1"/>
    </source>
</evidence>
<dbReference type="InterPro" id="IPR011004">
    <property type="entry name" value="Trimer_LpxA-like_sf"/>
</dbReference>
<dbReference type="Proteomes" id="UP001576774">
    <property type="component" value="Unassembled WGS sequence"/>
</dbReference>
<evidence type="ECO:0000313" key="2">
    <source>
        <dbReference type="Proteomes" id="UP001576774"/>
    </source>
</evidence>
<dbReference type="InterPro" id="IPR051159">
    <property type="entry name" value="Hexapeptide_acetyltransf"/>
</dbReference>
<dbReference type="CDD" id="cd04647">
    <property type="entry name" value="LbH_MAT_like"/>
    <property type="match status" value="1"/>
</dbReference>
<dbReference type="RefSeq" id="WP_413271119.1">
    <property type="nucleotide sequence ID" value="NZ_JBHFNQ010000109.1"/>
</dbReference>
<gene>
    <name evidence="1" type="ORF">ACE1CC_14370</name>
</gene>
<dbReference type="Pfam" id="PF00132">
    <property type="entry name" value="Hexapep"/>
    <property type="match status" value="1"/>
</dbReference>
<sequence length="200" mass="21471">MKPKTILKTLLWQYQKRRLGELGKNSDVSLLADLRGNRKNIFIGQDSTICKYSALEVDPSDHSESKIVIGDRTLISSFVILRTYGGSIIIGNGCFVNSFSALYGHGNLIIGNNCLIGPQVTIIPVNYGFKERNLPFREQTPTKKGITIGDDVWIGAGVTIVDGCAIGNGCVIGAGAVVTKSIEAYSIVAGVPAKTIAIRE</sequence>
<dbReference type="PANTHER" id="PTHR23416">
    <property type="entry name" value="SIALIC ACID SYNTHASE-RELATED"/>
    <property type="match status" value="1"/>
</dbReference>
<proteinExistence type="predicted"/>